<dbReference type="Proteomes" id="UP000244956">
    <property type="component" value="Unassembled WGS sequence"/>
</dbReference>
<keyword evidence="2" id="KW-0732">Signal</keyword>
<evidence type="ECO:0000256" key="2">
    <source>
        <dbReference type="SAM" id="SignalP"/>
    </source>
</evidence>
<accession>A0A2U2B5T1</accession>
<name>A0A2U2B5T1_9BACT</name>
<dbReference type="EMBL" id="QEWP01000014">
    <property type="protein sequence ID" value="PWD98439.1"/>
    <property type="molecule type" value="Genomic_DNA"/>
</dbReference>
<dbReference type="InterPro" id="IPR036514">
    <property type="entry name" value="SGNH_hydro_sf"/>
</dbReference>
<proteinExistence type="predicted"/>
<dbReference type="InterPro" id="IPR052940">
    <property type="entry name" value="Carb_Esterase_6"/>
</dbReference>
<reference evidence="4 5" key="1">
    <citation type="submission" date="2018-05" db="EMBL/GenBank/DDBJ databases">
        <title>Marinilabilia rubrum sp. nov., isolated from saltern sediment.</title>
        <authorList>
            <person name="Zhang R."/>
        </authorList>
    </citation>
    <scope>NUCLEOTIDE SEQUENCE [LARGE SCALE GENOMIC DNA]</scope>
    <source>
        <strain evidence="4 5">WTE16</strain>
    </source>
</reference>
<dbReference type="Gene3D" id="3.40.50.1110">
    <property type="entry name" value="SGNH hydrolase"/>
    <property type="match status" value="1"/>
</dbReference>
<dbReference type="GO" id="GO:0016788">
    <property type="term" value="F:hydrolase activity, acting on ester bonds"/>
    <property type="evidence" value="ECO:0007669"/>
    <property type="project" value="UniProtKB-ARBA"/>
</dbReference>
<evidence type="ECO:0000256" key="1">
    <source>
        <dbReference type="ARBA" id="ARBA00022801"/>
    </source>
</evidence>
<feature type="signal peptide" evidence="2">
    <location>
        <begin position="1"/>
        <end position="24"/>
    </location>
</feature>
<dbReference type="AlphaFoldDB" id="A0A2U2B5T1"/>
<gene>
    <name evidence="4" type="ORF">DDZ16_15275</name>
</gene>
<evidence type="ECO:0000313" key="4">
    <source>
        <dbReference type="EMBL" id="PWD98439.1"/>
    </source>
</evidence>
<dbReference type="PANTHER" id="PTHR31988">
    <property type="entry name" value="ESTERASE, PUTATIVE (DUF303)-RELATED"/>
    <property type="match status" value="1"/>
</dbReference>
<dbReference type="Pfam" id="PF03629">
    <property type="entry name" value="SASA"/>
    <property type="match status" value="1"/>
</dbReference>
<comment type="caution">
    <text evidence="4">The sequence shown here is derived from an EMBL/GenBank/DDBJ whole genome shotgun (WGS) entry which is preliminary data.</text>
</comment>
<dbReference type="SUPFAM" id="SSF52266">
    <property type="entry name" value="SGNH hydrolase"/>
    <property type="match status" value="1"/>
</dbReference>
<dbReference type="RefSeq" id="WP_109265351.1">
    <property type="nucleotide sequence ID" value="NZ_QEWP01000014.1"/>
</dbReference>
<evidence type="ECO:0000259" key="3">
    <source>
        <dbReference type="Pfam" id="PF03629"/>
    </source>
</evidence>
<keyword evidence="1" id="KW-0378">Hydrolase</keyword>
<feature type="domain" description="Sialate O-acetylesterase" evidence="3">
    <location>
        <begin position="29"/>
        <end position="284"/>
    </location>
</feature>
<sequence length="310" mass="35603">MNKTIIILLLGFCLIICQTNTSRAQLKEKKVFLLAGQSNMDGRANGDKINPEDLERLAKISDRIHFYYNRKPVAPLKLTTPKEYHQKKFNITHSFGPEIFFGIQLAERFPDEEFIFIKRAKGGTSLYGCWNPEWTEEKAALVNEVHQPKLFYDFIDFTNNTLTNYQPDQYQICAMLWVQGETDSAVKKWGEKPANTYGANLKNLIKTTRDTLNVPNLPFIIFQVGNGKVVDGMKKVAYSDDNTFIIPQSNNPHSEDFYEKNPPPVGHYTAKSMKKIGIEFFKVYESIVNEDTNAMEIAEVQDKNSERNHN</sequence>
<evidence type="ECO:0000313" key="5">
    <source>
        <dbReference type="Proteomes" id="UP000244956"/>
    </source>
</evidence>
<organism evidence="4 5">
    <name type="scientific">Marinilabilia rubra</name>
    <dbReference type="NCBI Taxonomy" id="2162893"/>
    <lineage>
        <taxon>Bacteria</taxon>
        <taxon>Pseudomonadati</taxon>
        <taxon>Bacteroidota</taxon>
        <taxon>Bacteroidia</taxon>
        <taxon>Marinilabiliales</taxon>
        <taxon>Marinilabiliaceae</taxon>
        <taxon>Marinilabilia</taxon>
    </lineage>
</organism>
<dbReference type="PANTHER" id="PTHR31988:SF19">
    <property type="entry name" value="9-O-ACETYL-N-ACETYLNEURAMINIC ACID DEACETYLASE-RELATED"/>
    <property type="match status" value="1"/>
</dbReference>
<protein>
    <recommendedName>
        <fullName evidence="3">Sialate O-acetylesterase domain-containing protein</fullName>
    </recommendedName>
</protein>
<keyword evidence="5" id="KW-1185">Reference proteome</keyword>
<feature type="chain" id="PRO_5015624903" description="Sialate O-acetylesterase domain-containing protein" evidence="2">
    <location>
        <begin position="25"/>
        <end position="310"/>
    </location>
</feature>
<dbReference type="InterPro" id="IPR005181">
    <property type="entry name" value="SASA"/>
</dbReference>